<feature type="compositionally biased region" description="Gly residues" evidence="1">
    <location>
        <begin position="91"/>
        <end position="101"/>
    </location>
</feature>
<evidence type="ECO:0000313" key="2">
    <source>
        <dbReference type="EMBL" id="GDY54363.1"/>
    </source>
</evidence>
<evidence type="ECO:0000256" key="1">
    <source>
        <dbReference type="SAM" id="MobiDB-lite"/>
    </source>
</evidence>
<feature type="compositionally biased region" description="Gly residues" evidence="1">
    <location>
        <begin position="135"/>
        <end position="150"/>
    </location>
</feature>
<sequence length="157" mass="15364">MPVAASTVQWPAVSTTDLLSLLATVAEQAKVPPEAFWKKTLPAVVLIRPPPVQAVGDVARGEVAETGRRGPGAGHGHPLPRGGRGRRELRGAGGGQGGDVLGGAQPFRRPEADGGTLLLGGDGGSLRGGSLSRVGRGGGVGGGSGGPAEGGEGEGAE</sequence>
<accession>A0A4D4L8I1</accession>
<feature type="region of interest" description="Disordered" evidence="1">
    <location>
        <begin position="63"/>
        <end position="157"/>
    </location>
</feature>
<proteinExistence type="predicted"/>
<evidence type="ECO:0000313" key="3">
    <source>
        <dbReference type="Proteomes" id="UP000301309"/>
    </source>
</evidence>
<organism evidence="2 3">
    <name type="scientific">Streptomyces violaceusniger</name>
    <dbReference type="NCBI Taxonomy" id="68280"/>
    <lineage>
        <taxon>Bacteria</taxon>
        <taxon>Bacillati</taxon>
        <taxon>Actinomycetota</taxon>
        <taxon>Actinomycetes</taxon>
        <taxon>Kitasatosporales</taxon>
        <taxon>Streptomycetaceae</taxon>
        <taxon>Streptomyces</taxon>
        <taxon>Streptomyces violaceusniger group</taxon>
    </lineage>
</organism>
<reference evidence="2 3" key="1">
    <citation type="journal article" date="2020" name="Int. J. Syst. Evol. Microbiol.">
        <title>Reclassification of Streptomyces castelarensis and Streptomyces sporoclivatus as later heterotypic synonyms of Streptomyces antimycoticus.</title>
        <authorList>
            <person name="Komaki H."/>
            <person name="Tamura T."/>
        </authorList>
    </citation>
    <scope>NUCLEOTIDE SEQUENCE [LARGE SCALE GENOMIC DNA]</scope>
    <source>
        <strain evidence="2 3">NBRC 13459</strain>
    </source>
</reference>
<dbReference type="AlphaFoldDB" id="A0A4D4L8I1"/>
<name>A0A4D4L8I1_STRVO</name>
<comment type="caution">
    <text evidence="2">The sequence shown here is derived from an EMBL/GenBank/DDBJ whole genome shotgun (WGS) entry which is preliminary data.</text>
</comment>
<dbReference type="Proteomes" id="UP000301309">
    <property type="component" value="Unassembled WGS sequence"/>
</dbReference>
<feature type="compositionally biased region" description="Gly residues" evidence="1">
    <location>
        <begin position="117"/>
        <end position="127"/>
    </location>
</feature>
<gene>
    <name evidence="2" type="ORF">SVIO_049860</name>
</gene>
<keyword evidence="3" id="KW-1185">Reference proteome</keyword>
<protein>
    <submittedName>
        <fullName evidence="2">Uncharacterized protein</fullName>
    </submittedName>
</protein>
<dbReference type="EMBL" id="BJHW01000001">
    <property type="protein sequence ID" value="GDY54363.1"/>
    <property type="molecule type" value="Genomic_DNA"/>
</dbReference>